<dbReference type="AlphaFoldDB" id="A0A7N0U949"/>
<evidence type="ECO:0000313" key="1">
    <source>
        <dbReference type="EnsemblPlants" id="Kaladp0057s0145.1.v1.1"/>
    </source>
</evidence>
<protein>
    <submittedName>
        <fullName evidence="1">Uncharacterized protein</fullName>
    </submittedName>
</protein>
<evidence type="ECO:0000313" key="2">
    <source>
        <dbReference type="Proteomes" id="UP000594263"/>
    </source>
</evidence>
<dbReference type="Gramene" id="Kaladp0057s0145.1.v1.1">
    <property type="protein sequence ID" value="Kaladp0057s0145.1.v1.1"/>
    <property type="gene ID" value="Kaladp0057s0145.v1.1"/>
</dbReference>
<accession>A0A7N0U949</accession>
<proteinExistence type="predicted"/>
<dbReference type="Proteomes" id="UP000594263">
    <property type="component" value="Unplaced"/>
</dbReference>
<keyword evidence="2" id="KW-1185">Reference proteome</keyword>
<name>A0A7N0U949_KALFE</name>
<reference evidence="1" key="1">
    <citation type="submission" date="2021-01" db="UniProtKB">
        <authorList>
            <consortium name="EnsemblPlants"/>
        </authorList>
    </citation>
    <scope>IDENTIFICATION</scope>
</reference>
<organism evidence="1 2">
    <name type="scientific">Kalanchoe fedtschenkoi</name>
    <name type="common">Lavender scallops</name>
    <name type="synonym">South American air plant</name>
    <dbReference type="NCBI Taxonomy" id="63787"/>
    <lineage>
        <taxon>Eukaryota</taxon>
        <taxon>Viridiplantae</taxon>
        <taxon>Streptophyta</taxon>
        <taxon>Embryophyta</taxon>
        <taxon>Tracheophyta</taxon>
        <taxon>Spermatophyta</taxon>
        <taxon>Magnoliopsida</taxon>
        <taxon>eudicotyledons</taxon>
        <taxon>Gunneridae</taxon>
        <taxon>Pentapetalae</taxon>
        <taxon>Saxifragales</taxon>
        <taxon>Crassulaceae</taxon>
        <taxon>Kalanchoe</taxon>
    </lineage>
</organism>
<dbReference type="EnsemblPlants" id="Kaladp0057s0145.1.v1.1">
    <property type="protein sequence ID" value="Kaladp0057s0145.1.v1.1"/>
    <property type="gene ID" value="Kaladp0057s0145.v1.1"/>
</dbReference>
<sequence>MVMANRSTHRLRQVPIILLLRPPVYLSALLSNPKWKPLVHGPLWLLRGCLPVLRYILVSLRHIRTDIRDRRPGIILLCDEWGSIRSADVLDRMRLLALLLLPFQNEAPVHDQGQHVRDLCTHYCCECFALCQEYRELQHRGFDMALGWKGNVESWRGHGGVQMAPSAPHLVRSSLVWVSAG</sequence>